<dbReference type="RefSeq" id="WP_344621607.1">
    <property type="nucleotide sequence ID" value="NZ_BAAALD010000002.1"/>
</dbReference>
<keyword evidence="1" id="KW-0238">DNA-binding</keyword>
<name>A0ABP4DS33_9ACTN</name>
<evidence type="ECO:0000259" key="2">
    <source>
        <dbReference type="Pfam" id="PF02311"/>
    </source>
</evidence>
<sequence length="145" mass="15607">MPKVTTQSPADGAAPALARRGELEGWTVDHVEFRQPVDGAAAMAGLPGGCSCPHWGYVLRGRMAFRFADHEEVFEAGDVFHLPPGHVPRIAAGTEIVQFSPTAQLRAFEQAVAAAAEDRPGWPFPAAEPCDILLWCSRNPATTSW</sequence>
<dbReference type="SUPFAM" id="SSF51182">
    <property type="entry name" value="RmlC-like cupins"/>
    <property type="match status" value="1"/>
</dbReference>
<comment type="caution">
    <text evidence="3">The sequence shown here is derived from an EMBL/GenBank/DDBJ whole genome shotgun (WGS) entry which is preliminary data.</text>
</comment>
<feature type="domain" description="AraC-type arabinose-binding/dimerisation" evidence="2">
    <location>
        <begin position="54"/>
        <end position="121"/>
    </location>
</feature>
<organism evidence="3 4">
    <name type="scientific">Kitasatospora arboriphila</name>
    <dbReference type="NCBI Taxonomy" id="258052"/>
    <lineage>
        <taxon>Bacteria</taxon>
        <taxon>Bacillati</taxon>
        <taxon>Actinomycetota</taxon>
        <taxon>Actinomycetes</taxon>
        <taxon>Kitasatosporales</taxon>
        <taxon>Streptomycetaceae</taxon>
        <taxon>Kitasatospora</taxon>
    </lineage>
</organism>
<dbReference type="InterPro" id="IPR014710">
    <property type="entry name" value="RmlC-like_jellyroll"/>
</dbReference>
<accession>A0ABP4DS33</accession>
<protein>
    <recommendedName>
        <fullName evidence="2">AraC-type arabinose-binding/dimerisation domain-containing protein</fullName>
    </recommendedName>
</protein>
<dbReference type="Pfam" id="PF02311">
    <property type="entry name" value="AraC_binding"/>
    <property type="match status" value="1"/>
</dbReference>
<dbReference type="Proteomes" id="UP001499987">
    <property type="component" value="Unassembled WGS sequence"/>
</dbReference>
<dbReference type="EMBL" id="BAAALD010000002">
    <property type="protein sequence ID" value="GAA1069734.1"/>
    <property type="molecule type" value="Genomic_DNA"/>
</dbReference>
<proteinExistence type="predicted"/>
<keyword evidence="4" id="KW-1185">Reference proteome</keyword>
<dbReference type="InterPro" id="IPR011051">
    <property type="entry name" value="RmlC_Cupin_sf"/>
</dbReference>
<reference evidence="4" key="1">
    <citation type="journal article" date="2019" name="Int. J. Syst. Evol. Microbiol.">
        <title>The Global Catalogue of Microorganisms (GCM) 10K type strain sequencing project: providing services to taxonomists for standard genome sequencing and annotation.</title>
        <authorList>
            <consortium name="The Broad Institute Genomics Platform"/>
            <consortium name="The Broad Institute Genome Sequencing Center for Infectious Disease"/>
            <person name="Wu L."/>
            <person name="Ma J."/>
        </authorList>
    </citation>
    <scope>NUCLEOTIDE SEQUENCE [LARGE SCALE GENOMIC DNA]</scope>
    <source>
        <strain evidence="4">JCM 13002</strain>
    </source>
</reference>
<evidence type="ECO:0000256" key="1">
    <source>
        <dbReference type="ARBA" id="ARBA00023125"/>
    </source>
</evidence>
<evidence type="ECO:0000313" key="4">
    <source>
        <dbReference type="Proteomes" id="UP001499987"/>
    </source>
</evidence>
<evidence type="ECO:0000313" key="3">
    <source>
        <dbReference type="EMBL" id="GAA1069734.1"/>
    </source>
</evidence>
<gene>
    <name evidence="3" type="ORF">GCM10009663_03200</name>
</gene>
<dbReference type="Gene3D" id="2.60.120.10">
    <property type="entry name" value="Jelly Rolls"/>
    <property type="match status" value="1"/>
</dbReference>
<dbReference type="InterPro" id="IPR003313">
    <property type="entry name" value="AraC-bd"/>
</dbReference>